<dbReference type="Proteomes" id="UP000789831">
    <property type="component" value="Unassembled WGS sequence"/>
</dbReference>
<sequence>VVLRKAARELASANGWNGNKAFFVIILALLQGLLFALDGWVTALLKSPFNQMCFTINKSEGIPDEKKDYMITKATESNEH</sequence>
<reference evidence="2" key="1">
    <citation type="submission" date="2021-06" db="EMBL/GenBank/DDBJ databases">
        <authorList>
            <person name="Kallberg Y."/>
            <person name="Tangrot J."/>
            <person name="Rosling A."/>
        </authorList>
    </citation>
    <scope>NUCLEOTIDE SEQUENCE</scope>
    <source>
        <strain evidence="2">MT106</strain>
    </source>
</reference>
<evidence type="ECO:0000313" key="2">
    <source>
        <dbReference type="EMBL" id="CAG8696585.1"/>
    </source>
</evidence>
<feature type="non-terminal residue" evidence="2">
    <location>
        <position position="1"/>
    </location>
</feature>
<keyword evidence="1" id="KW-0472">Membrane</keyword>
<feature type="non-terminal residue" evidence="2">
    <location>
        <position position="80"/>
    </location>
</feature>
<feature type="transmembrane region" description="Helical" evidence="1">
    <location>
        <begin position="21"/>
        <end position="45"/>
    </location>
</feature>
<gene>
    <name evidence="2" type="ORF">AGERDE_LOCUS13298</name>
</gene>
<keyword evidence="3" id="KW-1185">Reference proteome</keyword>
<dbReference type="AlphaFoldDB" id="A0A9N9EV14"/>
<proteinExistence type="predicted"/>
<evidence type="ECO:0000256" key="1">
    <source>
        <dbReference type="SAM" id="Phobius"/>
    </source>
</evidence>
<keyword evidence="1" id="KW-0812">Transmembrane</keyword>
<name>A0A9N9EV14_9GLOM</name>
<accession>A0A9N9EV14</accession>
<dbReference type="EMBL" id="CAJVPL010016811">
    <property type="protein sequence ID" value="CAG8696585.1"/>
    <property type="molecule type" value="Genomic_DNA"/>
</dbReference>
<evidence type="ECO:0000313" key="3">
    <source>
        <dbReference type="Proteomes" id="UP000789831"/>
    </source>
</evidence>
<comment type="caution">
    <text evidence="2">The sequence shown here is derived from an EMBL/GenBank/DDBJ whole genome shotgun (WGS) entry which is preliminary data.</text>
</comment>
<organism evidence="2 3">
    <name type="scientific">Ambispora gerdemannii</name>
    <dbReference type="NCBI Taxonomy" id="144530"/>
    <lineage>
        <taxon>Eukaryota</taxon>
        <taxon>Fungi</taxon>
        <taxon>Fungi incertae sedis</taxon>
        <taxon>Mucoromycota</taxon>
        <taxon>Glomeromycotina</taxon>
        <taxon>Glomeromycetes</taxon>
        <taxon>Archaeosporales</taxon>
        <taxon>Ambisporaceae</taxon>
        <taxon>Ambispora</taxon>
    </lineage>
</organism>
<dbReference type="OrthoDB" id="2442285at2759"/>
<keyword evidence="1" id="KW-1133">Transmembrane helix</keyword>
<protein>
    <submittedName>
        <fullName evidence="2">8634_t:CDS:1</fullName>
    </submittedName>
</protein>